<dbReference type="Proteomes" id="UP000076722">
    <property type="component" value="Unassembled WGS sequence"/>
</dbReference>
<keyword evidence="1" id="KW-0812">Transmembrane</keyword>
<gene>
    <name evidence="2" type="ORF">SISNIDRAFT_1297</name>
</gene>
<organism evidence="2 3">
    <name type="scientific">Sistotremastrum niveocremeum HHB9708</name>
    <dbReference type="NCBI Taxonomy" id="1314777"/>
    <lineage>
        <taxon>Eukaryota</taxon>
        <taxon>Fungi</taxon>
        <taxon>Dikarya</taxon>
        <taxon>Basidiomycota</taxon>
        <taxon>Agaricomycotina</taxon>
        <taxon>Agaricomycetes</taxon>
        <taxon>Sistotremastrales</taxon>
        <taxon>Sistotremastraceae</taxon>
        <taxon>Sertulicium</taxon>
        <taxon>Sertulicium niveocremeum</taxon>
    </lineage>
</organism>
<evidence type="ECO:0000313" key="3">
    <source>
        <dbReference type="Proteomes" id="UP000076722"/>
    </source>
</evidence>
<proteinExistence type="predicted"/>
<accession>A0A165ACN1</accession>
<protein>
    <submittedName>
        <fullName evidence="2">Uncharacterized protein</fullName>
    </submittedName>
</protein>
<keyword evidence="1" id="KW-0472">Membrane</keyword>
<dbReference type="AlphaFoldDB" id="A0A165ACN1"/>
<feature type="transmembrane region" description="Helical" evidence="1">
    <location>
        <begin position="5"/>
        <end position="23"/>
    </location>
</feature>
<evidence type="ECO:0000256" key="1">
    <source>
        <dbReference type="SAM" id="Phobius"/>
    </source>
</evidence>
<reference evidence="2 3" key="1">
    <citation type="journal article" date="2016" name="Mol. Biol. Evol.">
        <title>Comparative Genomics of Early-Diverging Mushroom-Forming Fungi Provides Insights into the Origins of Lignocellulose Decay Capabilities.</title>
        <authorList>
            <person name="Nagy L.G."/>
            <person name="Riley R."/>
            <person name="Tritt A."/>
            <person name="Adam C."/>
            <person name="Daum C."/>
            <person name="Floudas D."/>
            <person name="Sun H."/>
            <person name="Yadav J.S."/>
            <person name="Pangilinan J."/>
            <person name="Larsson K.H."/>
            <person name="Matsuura K."/>
            <person name="Barry K."/>
            <person name="Labutti K."/>
            <person name="Kuo R."/>
            <person name="Ohm R.A."/>
            <person name="Bhattacharya S.S."/>
            <person name="Shirouzu T."/>
            <person name="Yoshinaga Y."/>
            <person name="Martin F.M."/>
            <person name="Grigoriev I.V."/>
            <person name="Hibbett D.S."/>
        </authorList>
    </citation>
    <scope>NUCLEOTIDE SEQUENCE [LARGE SCALE GENOMIC DNA]</scope>
    <source>
        <strain evidence="2 3">HHB9708</strain>
    </source>
</reference>
<evidence type="ECO:0000313" key="2">
    <source>
        <dbReference type="EMBL" id="KZS98793.1"/>
    </source>
</evidence>
<name>A0A165ACN1_9AGAM</name>
<keyword evidence="1" id="KW-1133">Transmembrane helix</keyword>
<sequence length="62" mass="7149">MMGCLCRFVFSTIMGMGVFIFVVEECYRTDKVANEDIYRRFSKPPHDSVVINTIINSFLGIH</sequence>
<dbReference type="EMBL" id="KV419394">
    <property type="protein sequence ID" value="KZS98793.1"/>
    <property type="molecule type" value="Genomic_DNA"/>
</dbReference>
<keyword evidence="3" id="KW-1185">Reference proteome</keyword>